<sequence>MQHLLRKGLGALAVLVMAGFYLIGEQADSSERGDYFLLALSWAPSWCEAEGEARDAPQCANGTGWQVHGLWPQFAAGGWPEFCETDARDPSRAQTRAMADIMGDGGLAWYQWKKHGRCSGMSAETYFDNTRAAFERLRWPDALTDINRATRAAPDAIESAFRNANPEFGADMVIATCRDGNLQELRLCLTSDMAPRDCTPDVLERVCRARQVTLPPR</sequence>
<dbReference type="CDD" id="cd01062">
    <property type="entry name" value="RNase_T2_prok"/>
    <property type="match status" value="1"/>
</dbReference>
<evidence type="ECO:0000313" key="4">
    <source>
        <dbReference type="Proteomes" id="UP000272908"/>
    </source>
</evidence>
<dbReference type="Gene3D" id="3.90.730.10">
    <property type="entry name" value="Ribonuclease T2-like"/>
    <property type="match status" value="1"/>
</dbReference>
<dbReference type="PANTHER" id="PTHR11240:SF22">
    <property type="entry name" value="RIBONUCLEASE T2"/>
    <property type="match status" value="1"/>
</dbReference>
<proteinExistence type="inferred from homology"/>
<evidence type="ECO:0000313" key="3">
    <source>
        <dbReference type="EMBL" id="SUZ33399.1"/>
    </source>
</evidence>
<dbReference type="InterPro" id="IPR039378">
    <property type="entry name" value="RNase_T2_prok"/>
</dbReference>
<dbReference type="GO" id="GO:0006401">
    <property type="term" value="P:RNA catabolic process"/>
    <property type="evidence" value="ECO:0007669"/>
    <property type="project" value="TreeGrafter"/>
</dbReference>
<protein>
    <submittedName>
        <fullName evidence="3">Ribonuclease</fullName>
        <ecNumber evidence="3">3.1.27.-</ecNumber>
    </submittedName>
</protein>
<dbReference type="PANTHER" id="PTHR11240">
    <property type="entry name" value="RIBONUCLEASE T2"/>
    <property type="match status" value="1"/>
</dbReference>
<dbReference type="AlphaFoldDB" id="A0A3B0MUL4"/>
<dbReference type="SUPFAM" id="SSF55895">
    <property type="entry name" value="Ribonuclease Rh-like"/>
    <property type="match status" value="1"/>
</dbReference>
<accession>A0A3B0MUL4</accession>
<reference evidence="4" key="1">
    <citation type="submission" date="2018-08" db="EMBL/GenBank/DDBJ databases">
        <authorList>
            <person name="Rodrigo-Torres L."/>
            <person name="Arahal R. D."/>
            <person name="Lucena T."/>
        </authorList>
    </citation>
    <scope>NUCLEOTIDE SEQUENCE [LARGE SCALE GENOMIC DNA]</scope>
    <source>
        <strain evidence="4">CECT 7235</strain>
    </source>
</reference>
<dbReference type="GO" id="GO:0033897">
    <property type="term" value="F:ribonuclease T2 activity"/>
    <property type="evidence" value="ECO:0007669"/>
    <property type="project" value="InterPro"/>
</dbReference>
<comment type="similarity">
    <text evidence="1 2">Belongs to the RNase T2 family.</text>
</comment>
<dbReference type="InterPro" id="IPR001568">
    <property type="entry name" value="RNase_T2-like"/>
</dbReference>
<evidence type="ECO:0000256" key="2">
    <source>
        <dbReference type="RuleBase" id="RU004328"/>
    </source>
</evidence>
<gene>
    <name evidence="3" type="ORF">ROE7235_03169</name>
</gene>
<organism evidence="3 4">
    <name type="scientific">Roseinatronobacter ekhonensis</name>
    <dbReference type="NCBI Taxonomy" id="254356"/>
    <lineage>
        <taxon>Bacteria</taxon>
        <taxon>Pseudomonadati</taxon>
        <taxon>Pseudomonadota</taxon>
        <taxon>Alphaproteobacteria</taxon>
        <taxon>Rhodobacterales</taxon>
        <taxon>Paracoccaceae</taxon>
        <taxon>Roseinatronobacter</taxon>
    </lineage>
</organism>
<dbReference type="Pfam" id="PF00445">
    <property type="entry name" value="Ribonuclease_T2"/>
    <property type="match status" value="1"/>
</dbReference>
<dbReference type="Proteomes" id="UP000272908">
    <property type="component" value="Unassembled WGS sequence"/>
</dbReference>
<dbReference type="OrthoDB" id="4720638at2"/>
<dbReference type="EC" id="3.1.27.-" evidence="3"/>
<dbReference type="GO" id="GO:0003723">
    <property type="term" value="F:RNA binding"/>
    <property type="evidence" value="ECO:0007669"/>
    <property type="project" value="InterPro"/>
</dbReference>
<dbReference type="EMBL" id="UIHC01000048">
    <property type="protein sequence ID" value="SUZ33399.1"/>
    <property type="molecule type" value="Genomic_DNA"/>
</dbReference>
<dbReference type="GO" id="GO:0016787">
    <property type="term" value="F:hydrolase activity"/>
    <property type="evidence" value="ECO:0007669"/>
    <property type="project" value="UniProtKB-KW"/>
</dbReference>
<dbReference type="RefSeq" id="WP_121096455.1">
    <property type="nucleotide sequence ID" value="NZ_UIHC01000048.1"/>
</dbReference>
<keyword evidence="3" id="KW-0378">Hydrolase</keyword>
<keyword evidence="4" id="KW-1185">Reference proteome</keyword>
<dbReference type="PROSITE" id="PS00530">
    <property type="entry name" value="RNASE_T2_1"/>
    <property type="match status" value="1"/>
</dbReference>
<name>A0A3B0MUL4_9RHOB</name>
<dbReference type="InterPro" id="IPR036430">
    <property type="entry name" value="RNase_T2-like_sf"/>
</dbReference>
<evidence type="ECO:0000256" key="1">
    <source>
        <dbReference type="ARBA" id="ARBA00007469"/>
    </source>
</evidence>
<dbReference type="InterPro" id="IPR018188">
    <property type="entry name" value="RNase_T2_His_AS_1"/>
</dbReference>